<keyword evidence="2" id="KW-1185">Reference proteome</keyword>
<organism evidence="1 2">
    <name type="scientific">Labrus bergylta</name>
    <name type="common">ballan wrasse</name>
    <dbReference type="NCBI Taxonomy" id="56723"/>
    <lineage>
        <taxon>Eukaryota</taxon>
        <taxon>Metazoa</taxon>
        <taxon>Chordata</taxon>
        <taxon>Craniata</taxon>
        <taxon>Vertebrata</taxon>
        <taxon>Euteleostomi</taxon>
        <taxon>Actinopterygii</taxon>
        <taxon>Neopterygii</taxon>
        <taxon>Teleostei</taxon>
        <taxon>Neoteleostei</taxon>
        <taxon>Acanthomorphata</taxon>
        <taxon>Eupercaria</taxon>
        <taxon>Labriformes</taxon>
        <taxon>Labridae</taxon>
        <taxon>Labrus</taxon>
    </lineage>
</organism>
<accession>A0A3Q3EZJ6</accession>
<dbReference type="AlphaFoldDB" id="A0A3Q3EZJ6"/>
<protein>
    <submittedName>
        <fullName evidence="1">Uncharacterized protein</fullName>
    </submittedName>
</protein>
<reference evidence="1" key="2">
    <citation type="submission" date="2025-09" db="UniProtKB">
        <authorList>
            <consortium name="Ensembl"/>
        </authorList>
    </citation>
    <scope>IDENTIFICATION</scope>
</reference>
<dbReference type="Proteomes" id="UP000261660">
    <property type="component" value="Unplaced"/>
</dbReference>
<evidence type="ECO:0000313" key="2">
    <source>
        <dbReference type="Proteomes" id="UP000261660"/>
    </source>
</evidence>
<dbReference type="InParanoid" id="A0A3Q3EZJ6"/>
<reference evidence="1" key="1">
    <citation type="submission" date="2025-08" db="UniProtKB">
        <authorList>
            <consortium name="Ensembl"/>
        </authorList>
    </citation>
    <scope>IDENTIFICATION</scope>
</reference>
<evidence type="ECO:0000313" key="1">
    <source>
        <dbReference type="Ensembl" id="ENSLBEP00000012901.1"/>
    </source>
</evidence>
<name>A0A3Q3EZJ6_9LABR</name>
<dbReference type="Ensembl" id="ENSLBET00000013583.1">
    <property type="protein sequence ID" value="ENSLBEP00000012901.1"/>
    <property type="gene ID" value="ENSLBEG00000009921.1"/>
</dbReference>
<proteinExistence type="predicted"/>
<sequence>GLGSGCGVPLCPPAGIRRSMSRKRELCQASITGGNNPGHTEAITASYKSICFGLKSDLLPTLWRGSDSAFPHSSHLYGRSPVCSCLFSDVSFMNCFPQLLQGYRTPMWICSTWLVSCSLVRYLFPHCQHRKGFSPVCFLSWHTCT</sequence>